<accession>A0A1I2TBK8</accession>
<keyword evidence="3" id="KW-1185">Reference proteome</keyword>
<reference evidence="3" key="1">
    <citation type="submission" date="2016-10" db="EMBL/GenBank/DDBJ databases">
        <authorList>
            <person name="Varghese N."/>
            <person name="Submissions S."/>
        </authorList>
    </citation>
    <scope>NUCLEOTIDE SEQUENCE [LARGE SCALE GENOMIC DNA]</scope>
    <source>
        <strain evidence="3">Gh-105</strain>
    </source>
</reference>
<gene>
    <name evidence="2" type="ORF">SAMN05192565_106121</name>
</gene>
<dbReference type="RefSeq" id="WP_091970337.1">
    <property type="nucleotide sequence ID" value="NZ_FOPM01000006.1"/>
</dbReference>
<dbReference type="EMBL" id="FOPM01000006">
    <property type="protein sequence ID" value="SFG59976.1"/>
    <property type="molecule type" value="Genomic_DNA"/>
</dbReference>
<dbReference type="AlphaFoldDB" id="A0A1I2TBK8"/>
<evidence type="ECO:0000256" key="1">
    <source>
        <dbReference type="SAM" id="SignalP"/>
    </source>
</evidence>
<evidence type="ECO:0000313" key="3">
    <source>
        <dbReference type="Proteomes" id="UP000199229"/>
    </source>
</evidence>
<evidence type="ECO:0008006" key="4">
    <source>
        <dbReference type="Google" id="ProtNLM"/>
    </source>
</evidence>
<dbReference type="STRING" id="582675.SAMN05192565_106121"/>
<feature type="chain" id="PRO_5011492811" description="DUF5666 domain-containing protein" evidence="1">
    <location>
        <begin position="23"/>
        <end position="199"/>
    </location>
</feature>
<proteinExistence type="predicted"/>
<sequence length="199" mass="20508">MMKSLLTGLALTLTVAATAARADDIVRYRGTIEKVDGSTLTVKPRTGDPVTVTFSGDTKILSASTGKLADIKSESYIGTAAIPQPDGTQKALQVTVFSSSLRGTADGHYPWDLGANSTMTNGAVGTLSGTDGRTMLVKYQGGEKKVVVPEDVPVTLVDPGEKSIVVPGAKIVAFTKKGADGTLTAPILIVGRNGTVPSM</sequence>
<keyword evidence="1" id="KW-0732">Signal</keyword>
<protein>
    <recommendedName>
        <fullName evidence="4">DUF5666 domain-containing protein</fullName>
    </recommendedName>
</protein>
<dbReference type="OrthoDB" id="9799947at2"/>
<evidence type="ECO:0000313" key="2">
    <source>
        <dbReference type="EMBL" id="SFG59976.1"/>
    </source>
</evidence>
<feature type="signal peptide" evidence="1">
    <location>
        <begin position="1"/>
        <end position="22"/>
    </location>
</feature>
<name>A0A1I2TBK8_9HYPH</name>
<organism evidence="2 3">
    <name type="scientific">Methylobacterium gossipiicola</name>
    <dbReference type="NCBI Taxonomy" id="582675"/>
    <lineage>
        <taxon>Bacteria</taxon>
        <taxon>Pseudomonadati</taxon>
        <taxon>Pseudomonadota</taxon>
        <taxon>Alphaproteobacteria</taxon>
        <taxon>Hyphomicrobiales</taxon>
        <taxon>Methylobacteriaceae</taxon>
        <taxon>Methylobacterium</taxon>
    </lineage>
</organism>
<dbReference type="Proteomes" id="UP000199229">
    <property type="component" value="Unassembled WGS sequence"/>
</dbReference>